<dbReference type="InterPro" id="IPR051120">
    <property type="entry name" value="ABC_AA/LPS_Transport"/>
</dbReference>
<dbReference type="InterPro" id="IPR003439">
    <property type="entry name" value="ABC_transporter-like_ATP-bd"/>
</dbReference>
<sequence length="379" mass="42271">MALLEVRGLVKFFGRRKVVDGVSFDVNAGEVVGLLGPNGAGKTTSFRMSTGQLTPNEGEVIFDGSDVTSMPMYRRARLGMGYLSQEPSIFRKLTVEKNLLAILEVLPRSRELGRRLTYEERWQRTNDALAQFKLEHVRYNAAARASGGEKRRLEIARCLVCEPKLILLDEPFAAVDPKTTEEIRRNIRELAQQGIGILLTDHNVREVLKITDRSYLIKDGKVVTKGTPEELIHDPIAIDGYLGKTFVEDALGRPMDTIPMAGPSTLKTPVAQPVATPSAASNASAVNQLLAQEKIHRLVEQLKITSQLRETTKELLAHGQDAVPALLEALERKDIDLRSRSFEVLKHILGGNLQFDPFAPEEHRRRLLAALRERFLRAA</sequence>
<dbReference type="Pfam" id="PF00005">
    <property type="entry name" value="ABC_tran"/>
    <property type="match status" value="1"/>
</dbReference>
<dbReference type="AlphaFoldDB" id="A0A8E6ESE5"/>
<evidence type="ECO:0000256" key="3">
    <source>
        <dbReference type="ARBA" id="ARBA00022840"/>
    </source>
</evidence>
<accession>A0A8E6ESE5</accession>
<evidence type="ECO:0000259" key="4">
    <source>
        <dbReference type="PROSITE" id="PS50893"/>
    </source>
</evidence>
<dbReference type="KEGG" id="tsph:KIH39_17310"/>
<dbReference type="NCBIfam" id="TIGR04406">
    <property type="entry name" value="LPS_export_lptB"/>
    <property type="match status" value="1"/>
</dbReference>
<evidence type="ECO:0000256" key="1">
    <source>
        <dbReference type="ARBA" id="ARBA00022448"/>
    </source>
</evidence>
<dbReference type="GO" id="GO:0055085">
    <property type="term" value="P:transmembrane transport"/>
    <property type="evidence" value="ECO:0007669"/>
    <property type="project" value="InterPro"/>
</dbReference>
<evidence type="ECO:0000313" key="6">
    <source>
        <dbReference type="Proteomes" id="UP000676194"/>
    </source>
</evidence>
<dbReference type="PANTHER" id="PTHR45772:SF10">
    <property type="entry name" value="LIPOPOLYSACCHARIDE EXPORT SYSTEM ATP-BINDING PROTEIN LPTB"/>
    <property type="match status" value="1"/>
</dbReference>
<dbReference type="SMART" id="SM00382">
    <property type="entry name" value="AAA"/>
    <property type="match status" value="1"/>
</dbReference>
<keyword evidence="1" id="KW-0813">Transport</keyword>
<evidence type="ECO:0000313" key="5">
    <source>
        <dbReference type="EMBL" id="QVL30604.1"/>
    </source>
</evidence>
<dbReference type="GO" id="GO:0016887">
    <property type="term" value="F:ATP hydrolysis activity"/>
    <property type="evidence" value="ECO:0007669"/>
    <property type="project" value="InterPro"/>
</dbReference>
<dbReference type="GO" id="GO:0043190">
    <property type="term" value="C:ATP-binding cassette (ABC) transporter complex"/>
    <property type="evidence" value="ECO:0007669"/>
    <property type="project" value="InterPro"/>
</dbReference>
<dbReference type="SUPFAM" id="SSF52540">
    <property type="entry name" value="P-loop containing nucleoside triphosphate hydrolases"/>
    <property type="match status" value="1"/>
</dbReference>
<feature type="domain" description="ABC transporter" evidence="4">
    <location>
        <begin position="4"/>
        <end position="244"/>
    </location>
</feature>
<dbReference type="PANTHER" id="PTHR45772">
    <property type="entry name" value="CONSERVED COMPONENT OF ABC TRANSPORTER FOR NATURAL AMINO ACIDS-RELATED"/>
    <property type="match status" value="1"/>
</dbReference>
<dbReference type="InterPro" id="IPR003593">
    <property type="entry name" value="AAA+_ATPase"/>
</dbReference>
<evidence type="ECO:0000256" key="2">
    <source>
        <dbReference type="ARBA" id="ARBA00022741"/>
    </source>
</evidence>
<dbReference type="InterPro" id="IPR027417">
    <property type="entry name" value="P-loop_NTPase"/>
</dbReference>
<dbReference type="GO" id="GO:0005524">
    <property type="term" value="F:ATP binding"/>
    <property type="evidence" value="ECO:0007669"/>
    <property type="project" value="UniProtKB-KW"/>
</dbReference>
<gene>
    <name evidence="5" type="primary">lptB</name>
    <name evidence="5" type="ORF">KIH39_17310</name>
</gene>
<proteinExistence type="predicted"/>
<keyword evidence="6" id="KW-1185">Reference proteome</keyword>
<dbReference type="Proteomes" id="UP000676194">
    <property type="component" value="Chromosome"/>
</dbReference>
<keyword evidence="2" id="KW-0547">Nucleotide-binding</keyword>
<dbReference type="EMBL" id="CP074694">
    <property type="protein sequence ID" value="QVL30604.1"/>
    <property type="molecule type" value="Genomic_DNA"/>
</dbReference>
<keyword evidence="3 5" id="KW-0067">ATP-binding</keyword>
<dbReference type="CDD" id="cd03218">
    <property type="entry name" value="ABC_YhbG"/>
    <property type="match status" value="1"/>
</dbReference>
<dbReference type="PROSITE" id="PS50893">
    <property type="entry name" value="ABC_TRANSPORTER_2"/>
    <property type="match status" value="1"/>
</dbReference>
<reference evidence="5" key="1">
    <citation type="submission" date="2021-05" db="EMBL/GenBank/DDBJ databases">
        <title>Complete genome sequence of the cellulolytic planctomycete Telmatocola sphagniphila SP2T and characterization of the first cellulase from planctomycetes.</title>
        <authorList>
            <person name="Rakitin A.L."/>
            <person name="Beletsky A.V."/>
            <person name="Naumoff D.G."/>
            <person name="Kulichevskaya I.S."/>
            <person name="Mardanov A.V."/>
            <person name="Ravin N.V."/>
            <person name="Dedysh S.N."/>
        </authorList>
    </citation>
    <scope>NUCLEOTIDE SEQUENCE</scope>
    <source>
        <strain evidence="5">SP2T</strain>
    </source>
</reference>
<dbReference type="Gene3D" id="3.40.50.300">
    <property type="entry name" value="P-loop containing nucleotide triphosphate hydrolases"/>
    <property type="match status" value="1"/>
</dbReference>
<organism evidence="5 6">
    <name type="scientific">Telmatocola sphagniphila</name>
    <dbReference type="NCBI Taxonomy" id="1123043"/>
    <lineage>
        <taxon>Bacteria</taxon>
        <taxon>Pseudomonadati</taxon>
        <taxon>Planctomycetota</taxon>
        <taxon>Planctomycetia</taxon>
        <taxon>Gemmatales</taxon>
        <taxon>Gemmataceae</taxon>
    </lineage>
</organism>
<dbReference type="InterPro" id="IPR030921">
    <property type="entry name" value="LPS_export_LptB"/>
</dbReference>
<dbReference type="RefSeq" id="WP_213494475.1">
    <property type="nucleotide sequence ID" value="NZ_CP074694.1"/>
</dbReference>
<protein>
    <submittedName>
        <fullName evidence="5">LPS export ABC transporter ATP-binding protein</fullName>
    </submittedName>
</protein>
<name>A0A8E6ESE5_9BACT</name>